<accession>A0A8W8KTL4</accession>
<evidence type="ECO:0000259" key="9">
    <source>
        <dbReference type="PROSITE" id="PS50262"/>
    </source>
</evidence>
<sequence>MSRTTTDMDNASHVELNDSIETTFLRNSSIPEPPRYILVIASVFYSITFIAGIISNLSVVVVVVFAKRIRSRMSALFANLGIADMMVILVCMPSAAIDLFAKEVWYLGEFMSIKSSEKRVKQRTVNDIECRLKDRYIKKKQDRVLETSTCISANSFSAIATPVDRMVWCKRKDTMDVNDSEKDLTSVDQNWLPDSVVKELNTEENDFVRSIITSIK</sequence>
<dbReference type="InterPro" id="IPR017452">
    <property type="entry name" value="GPCR_Rhodpsn_7TM"/>
</dbReference>
<comment type="subcellular location">
    <subcellularLocation>
        <location evidence="1">Membrane</location>
        <topology evidence="1">Multi-pass membrane protein</topology>
    </subcellularLocation>
</comment>
<evidence type="ECO:0000256" key="7">
    <source>
        <dbReference type="ARBA" id="ARBA00023224"/>
    </source>
</evidence>
<evidence type="ECO:0000313" key="10">
    <source>
        <dbReference type="EnsemblMetazoa" id="G24909.1:cds"/>
    </source>
</evidence>
<feature type="domain" description="G-protein coupled receptors family 1 profile" evidence="9">
    <location>
        <begin position="55"/>
        <end position="111"/>
    </location>
</feature>
<keyword evidence="3 8" id="KW-1133">Transmembrane helix</keyword>
<evidence type="ECO:0000256" key="6">
    <source>
        <dbReference type="ARBA" id="ARBA00023170"/>
    </source>
</evidence>
<keyword evidence="7" id="KW-0807">Transducer</keyword>
<dbReference type="Proteomes" id="UP000005408">
    <property type="component" value="Unassembled WGS sequence"/>
</dbReference>
<evidence type="ECO:0000256" key="2">
    <source>
        <dbReference type="ARBA" id="ARBA00022692"/>
    </source>
</evidence>
<dbReference type="PRINTS" id="PR00237">
    <property type="entry name" value="GPCRRHODOPSN"/>
</dbReference>
<dbReference type="EnsemblMetazoa" id="G24909.1">
    <property type="protein sequence ID" value="G24909.1:cds"/>
    <property type="gene ID" value="G24909"/>
</dbReference>
<name>A0A8W8KTL4_MAGGI</name>
<organism evidence="10 11">
    <name type="scientific">Magallana gigas</name>
    <name type="common">Pacific oyster</name>
    <name type="synonym">Crassostrea gigas</name>
    <dbReference type="NCBI Taxonomy" id="29159"/>
    <lineage>
        <taxon>Eukaryota</taxon>
        <taxon>Metazoa</taxon>
        <taxon>Spiralia</taxon>
        <taxon>Lophotrochozoa</taxon>
        <taxon>Mollusca</taxon>
        <taxon>Bivalvia</taxon>
        <taxon>Autobranchia</taxon>
        <taxon>Pteriomorphia</taxon>
        <taxon>Ostreida</taxon>
        <taxon>Ostreoidea</taxon>
        <taxon>Ostreidae</taxon>
        <taxon>Magallana</taxon>
    </lineage>
</organism>
<dbReference type="GO" id="GO:0005886">
    <property type="term" value="C:plasma membrane"/>
    <property type="evidence" value="ECO:0007669"/>
    <property type="project" value="TreeGrafter"/>
</dbReference>
<dbReference type="AlphaFoldDB" id="A0A8W8KTL4"/>
<evidence type="ECO:0000313" key="11">
    <source>
        <dbReference type="Proteomes" id="UP000005408"/>
    </source>
</evidence>
<dbReference type="PANTHER" id="PTHR45695:SF9">
    <property type="entry name" value="LEUCOKININ RECEPTOR"/>
    <property type="match status" value="1"/>
</dbReference>
<keyword evidence="6" id="KW-0675">Receptor</keyword>
<feature type="transmembrane region" description="Helical" evidence="8">
    <location>
        <begin position="76"/>
        <end position="97"/>
    </location>
</feature>
<dbReference type="Pfam" id="PF00001">
    <property type="entry name" value="7tm_1"/>
    <property type="match status" value="1"/>
</dbReference>
<dbReference type="Gene3D" id="1.20.1070.10">
    <property type="entry name" value="Rhodopsin 7-helix transmembrane proteins"/>
    <property type="match status" value="1"/>
</dbReference>
<dbReference type="GO" id="GO:0004930">
    <property type="term" value="F:G protein-coupled receptor activity"/>
    <property type="evidence" value="ECO:0007669"/>
    <property type="project" value="UniProtKB-KW"/>
</dbReference>
<dbReference type="InterPro" id="IPR000276">
    <property type="entry name" value="GPCR_Rhodpsn"/>
</dbReference>
<evidence type="ECO:0000256" key="1">
    <source>
        <dbReference type="ARBA" id="ARBA00004141"/>
    </source>
</evidence>
<evidence type="ECO:0000256" key="5">
    <source>
        <dbReference type="ARBA" id="ARBA00023136"/>
    </source>
</evidence>
<evidence type="ECO:0000256" key="3">
    <source>
        <dbReference type="ARBA" id="ARBA00022989"/>
    </source>
</evidence>
<feature type="transmembrane region" description="Helical" evidence="8">
    <location>
        <begin position="36"/>
        <end position="64"/>
    </location>
</feature>
<dbReference type="PANTHER" id="PTHR45695">
    <property type="entry name" value="LEUCOKININ RECEPTOR-RELATED"/>
    <property type="match status" value="1"/>
</dbReference>
<keyword evidence="4" id="KW-0297">G-protein coupled receptor</keyword>
<evidence type="ECO:0000256" key="4">
    <source>
        <dbReference type="ARBA" id="ARBA00023040"/>
    </source>
</evidence>
<reference evidence="10" key="1">
    <citation type="submission" date="2022-08" db="UniProtKB">
        <authorList>
            <consortium name="EnsemblMetazoa"/>
        </authorList>
    </citation>
    <scope>IDENTIFICATION</scope>
    <source>
        <strain evidence="10">05x7-T-G4-1.051#20</strain>
    </source>
</reference>
<dbReference type="SUPFAM" id="SSF81321">
    <property type="entry name" value="Family A G protein-coupled receptor-like"/>
    <property type="match status" value="1"/>
</dbReference>
<keyword evidence="2 8" id="KW-0812">Transmembrane</keyword>
<keyword evidence="11" id="KW-1185">Reference proteome</keyword>
<evidence type="ECO:0000256" key="8">
    <source>
        <dbReference type="SAM" id="Phobius"/>
    </source>
</evidence>
<keyword evidence="5 8" id="KW-0472">Membrane</keyword>
<proteinExistence type="predicted"/>
<dbReference type="PROSITE" id="PS50262">
    <property type="entry name" value="G_PROTEIN_RECEP_F1_2"/>
    <property type="match status" value="1"/>
</dbReference>
<protein>
    <recommendedName>
        <fullName evidence="9">G-protein coupled receptors family 1 profile domain-containing protein</fullName>
    </recommendedName>
</protein>